<evidence type="ECO:0000313" key="2">
    <source>
        <dbReference type="EMBL" id="KAK5610376.1"/>
    </source>
</evidence>
<keyword evidence="3" id="KW-1185">Reference proteome</keyword>
<dbReference type="Proteomes" id="UP001311232">
    <property type="component" value="Unassembled WGS sequence"/>
</dbReference>
<evidence type="ECO:0000256" key="1">
    <source>
        <dbReference type="SAM" id="MobiDB-lite"/>
    </source>
</evidence>
<evidence type="ECO:0000313" key="3">
    <source>
        <dbReference type="Proteomes" id="UP001311232"/>
    </source>
</evidence>
<accession>A0AAV9RN27</accession>
<proteinExistence type="predicted"/>
<name>A0AAV9RN27_9TELE</name>
<gene>
    <name evidence="2" type="ORF">CRENBAI_005786</name>
</gene>
<dbReference type="AlphaFoldDB" id="A0AAV9RN27"/>
<organism evidence="2 3">
    <name type="scientific">Crenichthys baileyi</name>
    <name type="common">White River springfish</name>
    <dbReference type="NCBI Taxonomy" id="28760"/>
    <lineage>
        <taxon>Eukaryota</taxon>
        <taxon>Metazoa</taxon>
        <taxon>Chordata</taxon>
        <taxon>Craniata</taxon>
        <taxon>Vertebrata</taxon>
        <taxon>Euteleostomi</taxon>
        <taxon>Actinopterygii</taxon>
        <taxon>Neopterygii</taxon>
        <taxon>Teleostei</taxon>
        <taxon>Neoteleostei</taxon>
        <taxon>Acanthomorphata</taxon>
        <taxon>Ovalentaria</taxon>
        <taxon>Atherinomorphae</taxon>
        <taxon>Cyprinodontiformes</taxon>
        <taxon>Goodeidae</taxon>
        <taxon>Crenichthys</taxon>
    </lineage>
</organism>
<feature type="region of interest" description="Disordered" evidence="1">
    <location>
        <begin position="1"/>
        <end position="34"/>
    </location>
</feature>
<protein>
    <submittedName>
        <fullName evidence="2">Uncharacterized protein</fullName>
    </submittedName>
</protein>
<reference evidence="2 3" key="1">
    <citation type="submission" date="2021-06" db="EMBL/GenBank/DDBJ databases">
        <authorList>
            <person name="Palmer J.M."/>
        </authorList>
    </citation>
    <scope>NUCLEOTIDE SEQUENCE [LARGE SCALE GENOMIC DNA]</scope>
    <source>
        <strain evidence="2 3">MEX-2019</strain>
        <tissue evidence="2">Muscle</tissue>
    </source>
</reference>
<feature type="compositionally biased region" description="Basic and acidic residues" evidence="1">
    <location>
        <begin position="1"/>
        <end position="14"/>
    </location>
</feature>
<dbReference type="EMBL" id="JAHHUM010001581">
    <property type="protein sequence ID" value="KAK5610376.1"/>
    <property type="molecule type" value="Genomic_DNA"/>
</dbReference>
<comment type="caution">
    <text evidence="2">The sequence shown here is derived from an EMBL/GenBank/DDBJ whole genome shotgun (WGS) entry which is preliminary data.</text>
</comment>
<dbReference type="Gene3D" id="3.30.70.1820">
    <property type="entry name" value="L1 transposable element, RRM domain"/>
    <property type="match status" value="1"/>
</dbReference>
<sequence length="126" mass="14299">MRRTRGNKDRKEVLSEPSDGVQDGDQTEFDTGDGLDPALAKALSAMTSKIHATELRVIGKWLDEAETMLLAVKSSKAGHIKLERAHLTFAQKPHPNRRPRSLLLRFHSFREKQRRSRAFDAVKQPL</sequence>